<proteinExistence type="predicted"/>
<gene>
    <name evidence="1" type="ORF">SDC9_84228</name>
</gene>
<dbReference type="AlphaFoldDB" id="A0A644Z9P5"/>
<sequence>MKNRILKMLAPGLVLCCMAGCLATGYRGESFPATAEVAVLPRAEKPPEGYVLIGRGWVSGDASGTTRRELEERMVKLAEKHGAEAMVVMGMVLVPSGREVNDASGDITEAGSDFDEYHTQVSFNQDVGDSGAINSSTRFVRKLYADFFRKETPAKP</sequence>
<accession>A0A644Z9P5</accession>
<protein>
    <submittedName>
        <fullName evidence="1">Uncharacterized protein</fullName>
    </submittedName>
</protein>
<evidence type="ECO:0000313" key="1">
    <source>
        <dbReference type="EMBL" id="MPM37610.1"/>
    </source>
</evidence>
<comment type="caution">
    <text evidence="1">The sequence shown here is derived from an EMBL/GenBank/DDBJ whole genome shotgun (WGS) entry which is preliminary data.</text>
</comment>
<organism evidence="1">
    <name type="scientific">bioreactor metagenome</name>
    <dbReference type="NCBI Taxonomy" id="1076179"/>
    <lineage>
        <taxon>unclassified sequences</taxon>
        <taxon>metagenomes</taxon>
        <taxon>ecological metagenomes</taxon>
    </lineage>
</organism>
<dbReference type="EMBL" id="VSSQ01008008">
    <property type="protein sequence ID" value="MPM37610.1"/>
    <property type="molecule type" value="Genomic_DNA"/>
</dbReference>
<name>A0A644Z9P5_9ZZZZ</name>
<reference evidence="1" key="1">
    <citation type="submission" date="2019-08" db="EMBL/GenBank/DDBJ databases">
        <authorList>
            <person name="Kucharzyk K."/>
            <person name="Murdoch R.W."/>
            <person name="Higgins S."/>
            <person name="Loffler F."/>
        </authorList>
    </citation>
    <scope>NUCLEOTIDE SEQUENCE</scope>
</reference>